<dbReference type="PATRIC" id="fig|271065.3.peg.2942"/>
<dbReference type="STRING" id="1091494.MEALZ_2867"/>
<organism evidence="1 2">
    <name type="scientific">Methylotuvimicrobium alcaliphilum (strain DSM 19304 / NCIMB 14124 / VKM B-2133 / 20Z)</name>
    <name type="common">Methylomicrobium alcaliphilum</name>
    <dbReference type="NCBI Taxonomy" id="1091494"/>
    <lineage>
        <taxon>Bacteria</taxon>
        <taxon>Pseudomonadati</taxon>
        <taxon>Pseudomonadota</taxon>
        <taxon>Gammaproteobacteria</taxon>
        <taxon>Methylococcales</taxon>
        <taxon>Methylococcaceae</taxon>
        <taxon>Methylotuvimicrobium</taxon>
    </lineage>
</organism>
<proteinExistence type="predicted"/>
<keyword evidence="2" id="KW-1185">Reference proteome</keyword>
<dbReference type="AlphaFoldDB" id="G4T0E1"/>
<gene>
    <name evidence="1" type="ordered locus">MEALZ_2867</name>
</gene>
<evidence type="ECO:0000313" key="1">
    <source>
        <dbReference type="EMBL" id="CCE24533.1"/>
    </source>
</evidence>
<protein>
    <submittedName>
        <fullName evidence="1">Uncharacterized protein</fullName>
    </submittedName>
</protein>
<sequence length="72" mass="7727">MSYNFRTSNFGSALGGAGVLGKGFASMELARAYMDVFTQHLNSIAHWPWLIVLDNLGAGFTASFDGHPGAEF</sequence>
<name>G4T0E1_META2</name>
<dbReference type="Proteomes" id="UP000008315">
    <property type="component" value="Chromosome"/>
</dbReference>
<reference evidence="2" key="1">
    <citation type="journal article" date="2012" name="J. Bacteriol.">
        <title>Genome sequence of the haloalkaliphilic methanotrophic bacterium Methylomicrobium alcaliphilum 20Z.</title>
        <authorList>
            <person name="Vuilleumier S."/>
            <person name="Khmelenina V.N."/>
            <person name="Bringel F."/>
            <person name="Reshetnikov A.S."/>
            <person name="Lajus A."/>
            <person name="Mangenot S."/>
            <person name="Rouy Z."/>
            <person name="Op den Camp H.J."/>
            <person name="Jetten M.S."/>
            <person name="Dispirito A.A."/>
            <person name="Dunfield P."/>
            <person name="Klotz M.G."/>
            <person name="Semrau J.D."/>
            <person name="Stein L.Y."/>
            <person name="Barbe V."/>
            <person name="Medigue C."/>
            <person name="Trotsenko Y.A."/>
            <person name="Kalyuzhnaya M.G."/>
        </authorList>
    </citation>
    <scope>NUCLEOTIDE SEQUENCE [LARGE SCALE GENOMIC DNA]</scope>
    <source>
        <strain evidence="2">DSM 19304 / NCIMB 14124 / VKM B-2133 / 20Z</strain>
    </source>
</reference>
<accession>G4T0E1</accession>
<dbReference type="KEGG" id="mah:MEALZ_2867"/>
<evidence type="ECO:0000313" key="2">
    <source>
        <dbReference type="Proteomes" id="UP000008315"/>
    </source>
</evidence>
<dbReference type="EMBL" id="FO082060">
    <property type="protein sequence ID" value="CCE24533.1"/>
    <property type="molecule type" value="Genomic_DNA"/>
</dbReference>
<dbReference type="HOGENOM" id="CLU_2717702_0_0_6"/>